<dbReference type="PANTHER" id="PTHR45969">
    <property type="entry name" value="RING ZINC FINGER PROTEIN-RELATED"/>
    <property type="match status" value="1"/>
</dbReference>
<keyword evidence="8" id="KW-1185">Reference proteome</keyword>
<dbReference type="Pfam" id="PF13639">
    <property type="entry name" value="zf-RING_2"/>
    <property type="match status" value="1"/>
</dbReference>
<evidence type="ECO:0000256" key="5">
    <source>
        <dbReference type="SAM" id="Phobius"/>
    </source>
</evidence>
<feature type="domain" description="RING-type" evidence="6">
    <location>
        <begin position="73"/>
        <end position="116"/>
    </location>
</feature>
<gene>
    <name evidence="7" type="ORF">ZOSMA_409G00110</name>
</gene>
<dbReference type="STRING" id="29655.A0A0K9P394"/>
<organism evidence="7 8">
    <name type="scientific">Zostera marina</name>
    <name type="common">Eelgrass</name>
    <dbReference type="NCBI Taxonomy" id="29655"/>
    <lineage>
        <taxon>Eukaryota</taxon>
        <taxon>Viridiplantae</taxon>
        <taxon>Streptophyta</taxon>
        <taxon>Embryophyta</taxon>
        <taxon>Tracheophyta</taxon>
        <taxon>Spermatophyta</taxon>
        <taxon>Magnoliopsida</taxon>
        <taxon>Liliopsida</taxon>
        <taxon>Zosteraceae</taxon>
        <taxon>Zostera</taxon>
    </lineage>
</organism>
<dbReference type="PANTHER" id="PTHR45969:SF81">
    <property type="entry name" value="OS08G0157400 PROTEIN"/>
    <property type="match status" value="1"/>
</dbReference>
<keyword evidence="2 4" id="KW-0863">Zinc-finger</keyword>
<evidence type="ECO:0000256" key="4">
    <source>
        <dbReference type="PROSITE-ProRule" id="PRU00175"/>
    </source>
</evidence>
<dbReference type="AlphaFoldDB" id="A0A0K9P394"/>
<dbReference type="Proteomes" id="UP000036987">
    <property type="component" value="Unassembled WGS sequence"/>
</dbReference>
<dbReference type="SUPFAM" id="SSF57850">
    <property type="entry name" value="RING/U-box"/>
    <property type="match status" value="1"/>
</dbReference>
<dbReference type="OMA" id="RSHNACH"/>
<dbReference type="OrthoDB" id="8062037at2759"/>
<accession>A0A0K9P394</accession>
<feature type="transmembrane region" description="Helical" evidence="5">
    <location>
        <begin position="12"/>
        <end position="34"/>
    </location>
</feature>
<sequence>MVFSSECYFQKFLLQFIFIINYIHGIIISTFGNFDLIDDTIRQNNHCKAPFPYYGCVVNYNKDEKRDNSNEFCMVCLQELVDGDEVRNLINCRHVFHKCCLDPWVELGRRVCPLCRSSLVEEEVDDGDYMNEPFQHLAWTSSLSFIDASIEYCDYILQ</sequence>
<comment type="caution">
    <text evidence="7">The sequence shown here is derived from an EMBL/GenBank/DDBJ whole genome shotgun (WGS) entry which is preliminary data.</text>
</comment>
<dbReference type="CDD" id="cd16448">
    <property type="entry name" value="RING-H2"/>
    <property type="match status" value="1"/>
</dbReference>
<keyword evidence="5" id="KW-0812">Transmembrane</keyword>
<evidence type="ECO:0000259" key="6">
    <source>
        <dbReference type="PROSITE" id="PS50089"/>
    </source>
</evidence>
<keyword evidence="1" id="KW-0479">Metal-binding</keyword>
<reference evidence="8" key="1">
    <citation type="journal article" date="2016" name="Nature">
        <title>The genome of the seagrass Zostera marina reveals angiosperm adaptation to the sea.</title>
        <authorList>
            <person name="Olsen J.L."/>
            <person name="Rouze P."/>
            <person name="Verhelst B."/>
            <person name="Lin Y.-C."/>
            <person name="Bayer T."/>
            <person name="Collen J."/>
            <person name="Dattolo E."/>
            <person name="De Paoli E."/>
            <person name="Dittami S."/>
            <person name="Maumus F."/>
            <person name="Michel G."/>
            <person name="Kersting A."/>
            <person name="Lauritano C."/>
            <person name="Lohaus R."/>
            <person name="Toepel M."/>
            <person name="Tonon T."/>
            <person name="Vanneste K."/>
            <person name="Amirebrahimi M."/>
            <person name="Brakel J."/>
            <person name="Bostroem C."/>
            <person name="Chovatia M."/>
            <person name="Grimwood J."/>
            <person name="Jenkins J.W."/>
            <person name="Jueterbock A."/>
            <person name="Mraz A."/>
            <person name="Stam W.T."/>
            <person name="Tice H."/>
            <person name="Bornberg-Bauer E."/>
            <person name="Green P.J."/>
            <person name="Pearson G.A."/>
            <person name="Procaccini G."/>
            <person name="Duarte C.M."/>
            <person name="Schmutz J."/>
            <person name="Reusch T.B.H."/>
            <person name="Van de Peer Y."/>
        </authorList>
    </citation>
    <scope>NUCLEOTIDE SEQUENCE [LARGE SCALE GENOMIC DNA]</scope>
    <source>
        <strain evidence="8">cv. Finnish</strain>
    </source>
</reference>
<dbReference type="Gene3D" id="3.30.40.10">
    <property type="entry name" value="Zinc/RING finger domain, C3HC4 (zinc finger)"/>
    <property type="match status" value="1"/>
</dbReference>
<evidence type="ECO:0000256" key="1">
    <source>
        <dbReference type="ARBA" id="ARBA00022723"/>
    </source>
</evidence>
<name>A0A0K9P394_ZOSMR</name>
<dbReference type="GO" id="GO:0008270">
    <property type="term" value="F:zinc ion binding"/>
    <property type="evidence" value="ECO:0007669"/>
    <property type="project" value="UniProtKB-KW"/>
</dbReference>
<dbReference type="InterPro" id="IPR001841">
    <property type="entry name" value="Znf_RING"/>
</dbReference>
<proteinExistence type="predicted"/>
<evidence type="ECO:0000313" key="7">
    <source>
        <dbReference type="EMBL" id="KMZ63453.1"/>
    </source>
</evidence>
<keyword evidence="5" id="KW-1133">Transmembrane helix</keyword>
<dbReference type="InterPro" id="IPR013083">
    <property type="entry name" value="Znf_RING/FYVE/PHD"/>
</dbReference>
<keyword evidence="3" id="KW-0862">Zinc</keyword>
<protein>
    <recommendedName>
        <fullName evidence="6">RING-type domain-containing protein</fullName>
    </recommendedName>
</protein>
<evidence type="ECO:0000313" key="8">
    <source>
        <dbReference type="Proteomes" id="UP000036987"/>
    </source>
</evidence>
<dbReference type="GO" id="GO:0016567">
    <property type="term" value="P:protein ubiquitination"/>
    <property type="evidence" value="ECO:0000318"/>
    <property type="project" value="GO_Central"/>
</dbReference>
<dbReference type="GO" id="GO:0061630">
    <property type="term" value="F:ubiquitin protein ligase activity"/>
    <property type="evidence" value="ECO:0000318"/>
    <property type="project" value="GO_Central"/>
</dbReference>
<dbReference type="PROSITE" id="PS50089">
    <property type="entry name" value="ZF_RING_2"/>
    <property type="match status" value="1"/>
</dbReference>
<dbReference type="SMART" id="SM00184">
    <property type="entry name" value="RING"/>
    <property type="match status" value="1"/>
</dbReference>
<keyword evidence="5" id="KW-0472">Membrane</keyword>
<evidence type="ECO:0000256" key="2">
    <source>
        <dbReference type="ARBA" id="ARBA00022771"/>
    </source>
</evidence>
<dbReference type="EMBL" id="LFYR01001236">
    <property type="protein sequence ID" value="KMZ63453.1"/>
    <property type="molecule type" value="Genomic_DNA"/>
</dbReference>
<evidence type="ECO:0000256" key="3">
    <source>
        <dbReference type="ARBA" id="ARBA00022833"/>
    </source>
</evidence>